<sequence length="250" mass="27478">MVSKTWYHFTLIYLGSRIIAAEPPRLGTAFKNVQGTFWSTSAWIQDCSFQHWPQPADLPPVAVAKNLYLGAGYCGACVAISAANSRAPPKRGIINTKCVDCPNNALDISPPLWNAVTPKNTRGVIPGKGSIDWTVVPCNFTSDMLLINKEGSSINWFAMQAANSNAPVKSLVVRSAVGLPWLPTTRQDYNFFTRDGLNKSPTVDVEVTCTNGKKVMARNVPLECGIPNNGEILHLVKWVRDLEREHESTH</sequence>
<dbReference type="Gene3D" id="2.60.40.760">
    <property type="entry name" value="Expansin, cellulose-binding-like domain"/>
    <property type="match status" value="1"/>
</dbReference>
<dbReference type="SUPFAM" id="SSF49590">
    <property type="entry name" value="PHL pollen allergen"/>
    <property type="match status" value="1"/>
</dbReference>
<comment type="caution">
    <text evidence="2">The sequence shown here is derived from an EMBL/GenBank/DDBJ whole genome shotgun (WGS) entry which is preliminary data.</text>
</comment>
<dbReference type="SUPFAM" id="SSF50685">
    <property type="entry name" value="Barwin-like endoglucanases"/>
    <property type="match status" value="1"/>
</dbReference>
<dbReference type="InterPro" id="IPR051477">
    <property type="entry name" value="Expansin_CellWall"/>
</dbReference>
<dbReference type="OrthoDB" id="623670at2759"/>
<gene>
    <name evidence="2" type="ORF">O181_070822</name>
</gene>
<dbReference type="InterPro" id="IPR036908">
    <property type="entry name" value="RlpA-like_sf"/>
</dbReference>
<dbReference type="Proteomes" id="UP000765509">
    <property type="component" value="Unassembled WGS sequence"/>
</dbReference>
<organism evidence="2 3">
    <name type="scientific">Austropuccinia psidii MF-1</name>
    <dbReference type="NCBI Taxonomy" id="1389203"/>
    <lineage>
        <taxon>Eukaryota</taxon>
        <taxon>Fungi</taxon>
        <taxon>Dikarya</taxon>
        <taxon>Basidiomycota</taxon>
        <taxon>Pucciniomycotina</taxon>
        <taxon>Pucciniomycetes</taxon>
        <taxon>Pucciniales</taxon>
        <taxon>Sphaerophragmiaceae</taxon>
        <taxon>Austropuccinia</taxon>
    </lineage>
</organism>
<reference evidence="2" key="1">
    <citation type="submission" date="2021-03" db="EMBL/GenBank/DDBJ databases">
        <title>Draft genome sequence of rust myrtle Austropuccinia psidii MF-1, a brazilian biotype.</title>
        <authorList>
            <person name="Quecine M.C."/>
            <person name="Pachon D.M.R."/>
            <person name="Bonatelli M.L."/>
            <person name="Correr F.H."/>
            <person name="Franceschini L.M."/>
            <person name="Leite T.F."/>
            <person name="Margarido G.R.A."/>
            <person name="Almeida C.A."/>
            <person name="Ferrarezi J.A."/>
            <person name="Labate C.A."/>
        </authorList>
    </citation>
    <scope>NUCLEOTIDE SEQUENCE</scope>
    <source>
        <strain evidence="2">MF-1</strain>
    </source>
</reference>
<dbReference type="InterPro" id="IPR036749">
    <property type="entry name" value="Expansin_CBD_sf"/>
</dbReference>
<evidence type="ECO:0008006" key="4">
    <source>
        <dbReference type="Google" id="ProtNLM"/>
    </source>
</evidence>
<accession>A0A9Q3F6N5</accession>
<keyword evidence="1" id="KW-0732">Signal</keyword>
<dbReference type="AlphaFoldDB" id="A0A9Q3F6N5"/>
<dbReference type="Gene3D" id="2.40.40.10">
    <property type="entry name" value="RlpA-like domain"/>
    <property type="match status" value="1"/>
</dbReference>
<proteinExistence type="predicted"/>
<dbReference type="PANTHER" id="PTHR31836:SF21">
    <property type="entry name" value="EXPANSIN-LIKE PROTEIN 7"/>
    <property type="match status" value="1"/>
</dbReference>
<evidence type="ECO:0000313" key="3">
    <source>
        <dbReference type="Proteomes" id="UP000765509"/>
    </source>
</evidence>
<dbReference type="CDD" id="cd22271">
    <property type="entry name" value="DPBB_EXP_N-like"/>
    <property type="match status" value="1"/>
</dbReference>
<evidence type="ECO:0000256" key="1">
    <source>
        <dbReference type="ARBA" id="ARBA00022729"/>
    </source>
</evidence>
<protein>
    <recommendedName>
        <fullName evidence="4">Expansin-like EG45 domain-containing protein</fullName>
    </recommendedName>
</protein>
<dbReference type="PANTHER" id="PTHR31836">
    <property type="match status" value="1"/>
</dbReference>
<keyword evidence="3" id="KW-1185">Reference proteome</keyword>
<dbReference type="EMBL" id="AVOT02036579">
    <property type="protein sequence ID" value="MBW0531107.1"/>
    <property type="molecule type" value="Genomic_DNA"/>
</dbReference>
<name>A0A9Q3F6N5_9BASI</name>
<evidence type="ECO:0000313" key="2">
    <source>
        <dbReference type="EMBL" id="MBW0531107.1"/>
    </source>
</evidence>